<dbReference type="GO" id="GO:0032991">
    <property type="term" value="C:protein-containing complex"/>
    <property type="evidence" value="ECO:0007669"/>
    <property type="project" value="UniProtKB-ARBA"/>
</dbReference>
<dbReference type="Reactome" id="R-DDI-9856649">
    <property type="pathway name" value="Transcriptional and post-translational regulation of MITF-M expression and activity"/>
</dbReference>
<dbReference type="FunFam" id="1.20.1050.10:FF:000203">
    <property type="entry name" value="Endothelial monocyte-activating polypeptide II pro-EMAP II family protein"/>
    <property type="match status" value="1"/>
</dbReference>
<protein>
    <submittedName>
        <fullName evidence="9">Endothelial monocyte-activating polypeptide II pro-EMAP II family protein</fullName>
    </submittedName>
</protein>
<dbReference type="GeneID" id="8628424"/>
<feature type="region of interest" description="Disordered" evidence="7">
    <location>
        <begin position="154"/>
        <end position="193"/>
    </location>
</feature>
<dbReference type="PhylomeDB" id="Q54DX3"/>
<dbReference type="Pfam" id="PF01588">
    <property type="entry name" value="tRNA_bind"/>
    <property type="match status" value="1"/>
</dbReference>
<dbReference type="SMR" id="Q54DX3"/>
<evidence type="ECO:0000256" key="5">
    <source>
        <dbReference type="ARBA" id="ARBA00022917"/>
    </source>
</evidence>
<keyword evidence="2" id="KW-0963">Cytoplasm</keyword>
<dbReference type="Gene3D" id="1.20.1050.10">
    <property type="match status" value="1"/>
</dbReference>
<dbReference type="OMA" id="LMRWFDH"/>
<dbReference type="InterPro" id="IPR012340">
    <property type="entry name" value="NA-bd_OB-fold"/>
</dbReference>
<proteinExistence type="predicted"/>
<dbReference type="CDD" id="cd02799">
    <property type="entry name" value="tRNA_bind_EMAP-II_like"/>
    <property type="match status" value="1"/>
</dbReference>
<dbReference type="PROSITE" id="PS50886">
    <property type="entry name" value="TRBD"/>
    <property type="match status" value="1"/>
</dbReference>
<dbReference type="Pfam" id="PF21972">
    <property type="entry name" value="Arc1p_N_like"/>
    <property type="match status" value="1"/>
</dbReference>
<dbReference type="HOGENOM" id="CLU_061291_0_0_1"/>
<dbReference type="PaxDb" id="44689-DDB0231298"/>
<dbReference type="AlphaFoldDB" id="Q54DX3"/>
<dbReference type="PRO" id="PR:Q54DX3"/>
<dbReference type="InterPro" id="IPR036282">
    <property type="entry name" value="Glutathione-S-Trfase_C_sf"/>
</dbReference>
<dbReference type="InterPro" id="IPR051270">
    <property type="entry name" value="Tyrosine-tRNA_ligase_regulator"/>
</dbReference>
<dbReference type="Proteomes" id="UP000002195">
    <property type="component" value="Unassembled WGS sequence"/>
</dbReference>
<dbReference type="FunFam" id="2.40.50.140:FF:000047">
    <property type="entry name" value="tyrosine--tRNA ligase, cytoplasmic isoform X2"/>
    <property type="match status" value="1"/>
</dbReference>
<evidence type="ECO:0000259" key="8">
    <source>
        <dbReference type="PROSITE" id="PS50886"/>
    </source>
</evidence>
<dbReference type="FunCoup" id="Q54DX3">
    <property type="interactions" value="60"/>
</dbReference>
<dbReference type="Gene3D" id="2.40.50.140">
    <property type="entry name" value="Nucleic acid-binding proteins"/>
    <property type="match status" value="1"/>
</dbReference>
<name>Q54DX3_DICDI</name>
<accession>Q54DX3</accession>
<keyword evidence="10" id="KW-1185">Reference proteome</keyword>
<dbReference type="InterPro" id="IPR053836">
    <property type="entry name" value="Arc1-like_N"/>
</dbReference>
<dbReference type="KEGG" id="ddi:DDB_G0291926"/>
<dbReference type="STRING" id="44689.Q54DX3"/>
<evidence type="ECO:0000256" key="2">
    <source>
        <dbReference type="ARBA" id="ARBA00022490"/>
    </source>
</evidence>
<sequence>MNVQLFFNLLSKVEPSTPTTLPTFDSTKEKLSKLFTENEFIKSLYPNIDSNTLKTLDEISDAFNTQDKKKEVLLHKLNKDLLTKTFILNEKLSALDLVYYVILYSWMNELNDKQRFTFCNITRWFNLIQNQKSILNIQPLITISVVPPPVEKKEEKKPAAAAAANKTENVNVDKKSTEQQTSEQQPKKEKRVAPVVAEPPMDISRFEIRVGKIVECEKHPNADSLYVEKIDLGEKEGPRTIVSGLVKFIPLDQMLNRMVLVLCNLKPANLKSIKSFGMVLCASNADHTHVEFVEPPANATIGERVVFDKYPGEFDKVLKPATFDAVSADFKTDDNKIASYKGDLSKTSAGPCVAKTLPNTLIK</sequence>
<dbReference type="RefSeq" id="XP_629923.1">
    <property type="nucleotide sequence ID" value="XM_629921.1"/>
</dbReference>
<evidence type="ECO:0000256" key="7">
    <source>
        <dbReference type="SAM" id="MobiDB-lite"/>
    </source>
</evidence>
<keyword evidence="5" id="KW-0648">Protein biosynthesis</keyword>
<evidence type="ECO:0000256" key="3">
    <source>
        <dbReference type="ARBA" id="ARBA00022555"/>
    </source>
</evidence>
<dbReference type="dictyBase" id="DDB_G0291926"/>
<reference evidence="9 10" key="1">
    <citation type="journal article" date="2005" name="Nature">
        <title>The genome of the social amoeba Dictyostelium discoideum.</title>
        <authorList>
            <consortium name="The Dictyostelium discoideum Sequencing Consortium"/>
            <person name="Eichinger L."/>
            <person name="Pachebat J.A."/>
            <person name="Glockner G."/>
            <person name="Rajandream M.A."/>
            <person name="Sucgang R."/>
            <person name="Berriman M."/>
            <person name="Song J."/>
            <person name="Olsen R."/>
            <person name="Szafranski K."/>
            <person name="Xu Q."/>
            <person name="Tunggal B."/>
            <person name="Kummerfeld S."/>
            <person name="Madera M."/>
            <person name="Konfortov B.A."/>
            <person name="Rivero F."/>
            <person name="Bankier A.T."/>
            <person name="Lehmann R."/>
            <person name="Hamlin N."/>
            <person name="Davies R."/>
            <person name="Gaudet P."/>
            <person name="Fey P."/>
            <person name="Pilcher K."/>
            <person name="Chen G."/>
            <person name="Saunders D."/>
            <person name="Sodergren E."/>
            <person name="Davis P."/>
            <person name="Kerhornou A."/>
            <person name="Nie X."/>
            <person name="Hall N."/>
            <person name="Anjard C."/>
            <person name="Hemphill L."/>
            <person name="Bason N."/>
            <person name="Farbrother P."/>
            <person name="Desany B."/>
            <person name="Just E."/>
            <person name="Morio T."/>
            <person name="Rost R."/>
            <person name="Churcher C."/>
            <person name="Cooper J."/>
            <person name="Haydock S."/>
            <person name="van Driessche N."/>
            <person name="Cronin A."/>
            <person name="Goodhead I."/>
            <person name="Muzny D."/>
            <person name="Mourier T."/>
            <person name="Pain A."/>
            <person name="Lu M."/>
            <person name="Harper D."/>
            <person name="Lindsay R."/>
            <person name="Hauser H."/>
            <person name="James K."/>
            <person name="Quiles M."/>
            <person name="Madan Babu M."/>
            <person name="Saito T."/>
            <person name="Buchrieser C."/>
            <person name="Wardroper A."/>
            <person name="Felder M."/>
            <person name="Thangavelu M."/>
            <person name="Johnson D."/>
            <person name="Knights A."/>
            <person name="Loulseged H."/>
            <person name="Mungall K."/>
            <person name="Oliver K."/>
            <person name="Price C."/>
            <person name="Quail M.A."/>
            <person name="Urushihara H."/>
            <person name="Hernandez J."/>
            <person name="Rabbinowitsch E."/>
            <person name="Steffen D."/>
            <person name="Sanders M."/>
            <person name="Ma J."/>
            <person name="Kohara Y."/>
            <person name="Sharp S."/>
            <person name="Simmonds M."/>
            <person name="Spiegler S."/>
            <person name="Tivey A."/>
            <person name="Sugano S."/>
            <person name="White B."/>
            <person name="Walker D."/>
            <person name="Woodward J."/>
            <person name="Winckler T."/>
            <person name="Tanaka Y."/>
            <person name="Shaulsky G."/>
            <person name="Schleicher M."/>
            <person name="Weinstock G."/>
            <person name="Rosenthal A."/>
            <person name="Cox E.C."/>
            <person name="Chisholm R.L."/>
            <person name="Gibbs R."/>
            <person name="Loomis W.F."/>
            <person name="Platzer M."/>
            <person name="Kay R.R."/>
            <person name="Williams J."/>
            <person name="Dear P.H."/>
            <person name="Noegel A.A."/>
            <person name="Barrell B."/>
            <person name="Kuspa A."/>
        </authorList>
    </citation>
    <scope>NUCLEOTIDE SEQUENCE [LARGE SCALE GENOMIC DNA]</scope>
    <source>
        <strain evidence="9 10">AX4</strain>
    </source>
</reference>
<evidence type="ECO:0000256" key="1">
    <source>
        <dbReference type="ARBA" id="ARBA00004496"/>
    </source>
</evidence>
<gene>
    <name evidence="9" type="ORF">DDB_G0291926</name>
</gene>
<dbReference type="PANTHER" id="PTHR11586:SF33">
    <property type="entry name" value="AMINOACYL TRNA SYNTHASE COMPLEX-INTERACTING MULTIFUNCTIONAL PROTEIN 1"/>
    <property type="match status" value="1"/>
</dbReference>
<dbReference type="EMBL" id="AAFI02000186">
    <property type="protein sequence ID" value="EAL61493.1"/>
    <property type="molecule type" value="Genomic_DNA"/>
</dbReference>
<dbReference type="CDD" id="cd10289">
    <property type="entry name" value="GST_C_AaRS_like"/>
    <property type="match status" value="1"/>
</dbReference>
<dbReference type="GO" id="GO:0005737">
    <property type="term" value="C:cytoplasm"/>
    <property type="evidence" value="ECO:0007669"/>
    <property type="project" value="UniProtKB-SubCell"/>
</dbReference>
<evidence type="ECO:0000256" key="4">
    <source>
        <dbReference type="ARBA" id="ARBA00022884"/>
    </source>
</evidence>
<evidence type="ECO:0000313" key="10">
    <source>
        <dbReference type="Proteomes" id="UP000002195"/>
    </source>
</evidence>
<feature type="domain" description="TRNA-binding" evidence="8">
    <location>
        <begin position="202"/>
        <end position="306"/>
    </location>
</feature>
<dbReference type="GO" id="GO:0000049">
    <property type="term" value="F:tRNA binding"/>
    <property type="evidence" value="ECO:0007669"/>
    <property type="project" value="UniProtKB-UniRule"/>
</dbReference>
<comment type="subcellular location">
    <subcellularLocation>
        <location evidence="1">Cytoplasm</location>
    </subcellularLocation>
</comment>
<comment type="caution">
    <text evidence="9">The sequence shown here is derived from an EMBL/GenBank/DDBJ whole genome shotgun (WGS) entry which is preliminary data.</text>
</comment>
<keyword evidence="3 6" id="KW-0820">tRNA-binding</keyword>
<dbReference type="GO" id="GO:0030587">
    <property type="term" value="P:sorocarp development"/>
    <property type="evidence" value="ECO:0007001"/>
    <property type="project" value="dictyBase"/>
</dbReference>
<dbReference type="eggNOG" id="KOG2241">
    <property type="taxonomic scope" value="Eukaryota"/>
</dbReference>
<dbReference type="InParanoid" id="Q54DX3"/>
<dbReference type="SUPFAM" id="SSF47616">
    <property type="entry name" value="GST C-terminal domain-like"/>
    <property type="match status" value="1"/>
</dbReference>
<dbReference type="InterPro" id="IPR002547">
    <property type="entry name" value="tRNA-bd_dom"/>
</dbReference>
<dbReference type="PANTHER" id="PTHR11586">
    <property type="entry name" value="TRNA-AMINOACYLATION COFACTOR ARC1 FAMILY MEMBER"/>
    <property type="match status" value="1"/>
</dbReference>
<dbReference type="GO" id="GO:0006412">
    <property type="term" value="P:translation"/>
    <property type="evidence" value="ECO:0007669"/>
    <property type="project" value="UniProtKB-KW"/>
</dbReference>
<keyword evidence="4 6" id="KW-0694">RNA-binding</keyword>
<feature type="compositionally biased region" description="Low complexity" evidence="7">
    <location>
        <begin position="159"/>
        <end position="170"/>
    </location>
</feature>
<evidence type="ECO:0000313" key="9">
    <source>
        <dbReference type="EMBL" id="EAL61493.1"/>
    </source>
</evidence>
<organism evidence="9 10">
    <name type="scientific">Dictyostelium discoideum</name>
    <name type="common">Social amoeba</name>
    <dbReference type="NCBI Taxonomy" id="44689"/>
    <lineage>
        <taxon>Eukaryota</taxon>
        <taxon>Amoebozoa</taxon>
        <taxon>Evosea</taxon>
        <taxon>Eumycetozoa</taxon>
        <taxon>Dictyostelia</taxon>
        <taxon>Dictyosteliales</taxon>
        <taxon>Dictyosteliaceae</taxon>
        <taxon>Dictyostelium</taxon>
    </lineage>
</organism>
<dbReference type="SUPFAM" id="SSF50249">
    <property type="entry name" value="Nucleic acid-binding proteins"/>
    <property type="match status" value="1"/>
</dbReference>
<dbReference type="VEuPathDB" id="AmoebaDB:DDB_G0291926"/>
<evidence type="ECO:0000256" key="6">
    <source>
        <dbReference type="PROSITE-ProRule" id="PRU00209"/>
    </source>
</evidence>